<dbReference type="PANTHER" id="PTHR45931">
    <property type="entry name" value="SI:CH211-59O9.10"/>
    <property type="match status" value="1"/>
</dbReference>
<dbReference type="EMBL" id="RXIC02000023">
    <property type="protein sequence ID" value="KAB1214816.1"/>
    <property type="molecule type" value="Genomic_DNA"/>
</dbReference>
<dbReference type="PANTHER" id="PTHR45931:SF16">
    <property type="entry name" value="RING_U-BOX SUPERFAMILY PROTEIN"/>
    <property type="match status" value="1"/>
</dbReference>
<keyword evidence="3" id="KW-0862">Zinc</keyword>
<evidence type="ECO:0000256" key="2">
    <source>
        <dbReference type="ARBA" id="ARBA00022771"/>
    </source>
</evidence>
<reference evidence="6 7" key="1">
    <citation type="journal article" date="2019" name="Plant Biotechnol. J.">
        <title>The red bayberry genome and genetic basis of sex determination.</title>
        <authorList>
            <person name="Jia H.M."/>
            <person name="Jia H.J."/>
            <person name="Cai Q.L."/>
            <person name="Wang Y."/>
            <person name="Zhao H.B."/>
            <person name="Yang W.F."/>
            <person name="Wang G.Y."/>
            <person name="Li Y.H."/>
            <person name="Zhan D.L."/>
            <person name="Shen Y.T."/>
            <person name="Niu Q.F."/>
            <person name="Chang L."/>
            <person name="Qiu J."/>
            <person name="Zhao L."/>
            <person name="Xie H.B."/>
            <person name="Fu W.Y."/>
            <person name="Jin J."/>
            <person name="Li X.W."/>
            <person name="Jiao Y."/>
            <person name="Zhou C.C."/>
            <person name="Tu T."/>
            <person name="Chai C.Y."/>
            <person name="Gao J.L."/>
            <person name="Fan L.J."/>
            <person name="van de Weg E."/>
            <person name="Wang J.Y."/>
            <person name="Gao Z.S."/>
        </authorList>
    </citation>
    <scope>NUCLEOTIDE SEQUENCE [LARGE SCALE GENOMIC DNA]</scope>
    <source>
        <tissue evidence="6">Leaves</tissue>
    </source>
</reference>
<evidence type="ECO:0000313" key="6">
    <source>
        <dbReference type="EMBL" id="KAB1214816.1"/>
    </source>
</evidence>
<dbReference type="InterPro" id="IPR001841">
    <property type="entry name" value="Znf_RING"/>
</dbReference>
<keyword evidence="2 4" id="KW-0863">Zinc-finger</keyword>
<dbReference type="GO" id="GO:0008270">
    <property type="term" value="F:zinc ion binding"/>
    <property type="evidence" value="ECO:0007669"/>
    <property type="project" value="UniProtKB-KW"/>
</dbReference>
<gene>
    <name evidence="6" type="ORF">CJ030_MR5G018794</name>
</gene>
<protein>
    <submittedName>
        <fullName evidence="6">E3 ubiquitin-protein ligase RING1-like</fullName>
    </submittedName>
</protein>
<comment type="caution">
    <text evidence="6">The sequence shown here is derived from an EMBL/GenBank/DDBJ whole genome shotgun (WGS) entry which is preliminary data.</text>
</comment>
<dbReference type="GO" id="GO:0061630">
    <property type="term" value="F:ubiquitin protein ligase activity"/>
    <property type="evidence" value="ECO:0007669"/>
    <property type="project" value="TreeGrafter"/>
</dbReference>
<dbReference type="Gene3D" id="3.30.40.10">
    <property type="entry name" value="Zinc/RING finger domain, C3HC4 (zinc finger)"/>
    <property type="match status" value="1"/>
</dbReference>
<evidence type="ECO:0000256" key="1">
    <source>
        <dbReference type="ARBA" id="ARBA00022723"/>
    </source>
</evidence>
<keyword evidence="7" id="KW-1185">Reference proteome</keyword>
<evidence type="ECO:0000313" key="7">
    <source>
        <dbReference type="Proteomes" id="UP000516437"/>
    </source>
</evidence>
<evidence type="ECO:0000256" key="3">
    <source>
        <dbReference type="ARBA" id="ARBA00022833"/>
    </source>
</evidence>
<organism evidence="6 7">
    <name type="scientific">Morella rubra</name>
    <name type="common">Chinese bayberry</name>
    <dbReference type="NCBI Taxonomy" id="262757"/>
    <lineage>
        <taxon>Eukaryota</taxon>
        <taxon>Viridiplantae</taxon>
        <taxon>Streptophyta</taxon>
        <taxon>Embryophyta</taxon>
        <taxon>Tracheophyta</taxon>
        <taxon>Spermatophyta</taxon>
        <taxon>Magnoliopsida</taxon>
        <taxon>eudicotyledons</taxon>
        <taxon>Gunneridae</taxon>
        <taxon>Pentapetalae</taxon>
        <taxon>rosids</taxon>
        <taxon>fabids</taxon>
        <taxon>Fagales</taxon>
        <taxon>Myricaceae</taxon>
        <taxon>Morella</taxon>
    </lineage>
</organism>
<feature type="domain" description="RING-type" evidence="5">
    <location>
        <begin position="56"/>
        <end position="97"/>
    </location>
</feature>
<sequence>MAPVSSESNFTTSSYTIDLLFDLDEALTLPEDSARQIAAQKSLVMNLPTVITTDVCSVCIESFRSGEGGKQVPCGHVYHANCIASWLSSHSSCPVCRREISTG</sequence>
<keyword evidence="1" id="KW-0479">Metal-binding</keyword>
<accession>A0A6A1VS05</accession>
<dbReference type="InterPro" id="IPR051834">
    <property type="entry name" value="RING_finger_E3_ligase"/>
</dbReference>
<evidence type="ECO:0000259" key="5">
    <source>
        <dbReference type="PROSITE" id="PS50089"/>
    </source>
</evidence>
<dbReference type="SMART" id="SM00184">
    <property type="entry name" value="RING"/>
    <property type="match status" value="1"/>
</dbReference>
<name>A0A6A1VS05_9ROSI</name>
<dbReference type="InterPro" id="IPR013083">
    <property type="entry name" value="Znf_RING/FYVE/PHD"/>
</dbReference>
<dbReference type="SUPFAM" id="SSF57850">
    <property type="entry name" value="RING/U-box"/>
    <property type="match status" value="1"/>
</dbReference>
<proteinExistence type="predicted"/>
<evidence type="ECO:0000256" key="4">
    <source>
        <dbReference type="PROSITE-ProRule" id="PRU00175"/>
    </source>
</evidence>
<dbReference type="Proteomes" id="UP000516437">
    <property type="component" value="Chromosome 5"/>
</dbReference>
<dbReference type="Pfam" id="PF13639">
    <property type="entry name" value="zf-RING_2"/>
    <property type="match status" value="1"/>
</dbReference>
<dbReference type="AlphaFoldDB" id="A0A6A1VS05"/>
<dbReference type="OrthoDB" id="21204at2759"/>
<dbReference type="PROSITE" id="PS50089">
    <property type="entry name" value="ZF_RING_2"/>
    <property type="match status" value="1"/>
</dbReference>
<dbReference type="GO" id="GO:0006511">
    <property type="term" value="P:ubiquitin-dependent protein catabolic process"/>
    <property type="evidence" value="ECO:0007669"/>
    <property type="project" value="TreeGrafter"/>
</dbReference>
<dbReference type="GO" id="GO:0005634">
    <property type="term" value="C:nucleus"/>
    <property type="evidence" value="ECO:0007669"/>
    <property type="project" value="TreeGrafter"/>
</dbReference>